<evidence type="ECO:0000256" key="1">
    <source>
        <dbReference type="ARBA" id="ARBA00001946"/>
    </source>
</evidence>
<evidence type="ECO:0000313" key="5">
    <source>
        <dbReference type="EMBL" id="CQD03895.1"/>
    </source>
</evidence>
<dbReference type="GO" id="GO:0000287">
    <property type="term" value="F:magnesium ion binding"/>
    <property type="evidence" value="ECO:0007669"/>
    <property type="project" value="TreeGrafter"/>
</dbReference>
<dbReference type="SUPFAM" id="SSF54826">
    <property type="entry name" value="Enolase N-terminal domain-like"/>
    <property type="match status" value="1"/>
</dbReference>
<feature type="domain" description="Mandelate racemase/muconate lactonizing enzyme C-terminal" evidence="4">
    <location>
        <begin position="142"/>
        <end position="254"/>
    </location>
</feature>
<dbReference type="SMART" id="SM00922">
    <property type="entry name" value="MR_MLE"/>
    <property type="match status" value="1"/>
</dbReference>
<evidence type="ECO:0000313" key="6">
    <source>
        <dbReference type="Proteomes" id="UP000199251"/>
    </source>
</evidence>
<dbReference type="EMBL" id="CTEE01000001">
    <property type="protein sequence ID" value="CQD03895.1"/>
    <property type="molecule type" value="Genomic_DNA"/>
</dbReference>
<keyword evidence="3" id="KW-0460">Magnesium</keyword>
<name>A0A0E4GXS4_MYCLN</name>
<keyword evidence="2" id="KW-0479">Metal-binding</keyword>
<proteinExistence type="predicted"/>
<protein>
    <submittedName>
        <fullName evidence="5">Galactonate dehydratase</fullName>
    </submittedName>
</protein>
<dbReference type="InterPro" id="IPR013341">
    <property type="entry name" value="Mandelate_racemase_N_dom"/>
</dbReference>
<evidence type="ECO:0000256" key="3">
    <source>
        <dbReference type="ARBA" id="ARBA00022842"/>
    </source>
</evidence>
<dbReference type="InterPro" id="IPR036849">
    <property type="entry name" value="Enolase-like_C_sf"/>
</dbReference>
<evidence type="ECO:0000259" key="4">
    <source>
        <dbReference type="SMART" id="SM00922"/>
    </source>
</evidence>
<reference evidence="5 6" key="1">
    <citation type="submission" date="2015-03" db="EMBL/GenBank/DDBJ databases">
        <authorList>
            <person name="Urmite Genomes"/>
        </authorList>
    </citation>
    <scope>NUCLEOTIDE SEQUENCE [LARGE SCALE GENOMIC DNA]</scope>
    <source>
        <strain evidence="5 6">CSUR P1491</strain>
    </source>
</reference>
<dbReference type="Pfam" id="PF02746">
    <property type="entry name" value="MR_MLE_N"/>
    <property type="match status" value="1"/>
</dbReference>
<organism evidence="5 6">
    <name type="scientific">Mycobacterium lentiflavum</name>
    <dbReference type="NCBI Taxonomy" id="141349"/>
    <lineage>
        <taxon>Bacteria</taxon>
        <taxon>Bacillati</taxon>
        <taxon>Actinomycetota</taxon>
        <taxon>Actinomycetes</taxon>
        <taxon>Mycobacteriales</taxon>
        <taxon>Mycobacteriaceae</taxon>
        <taxon>Mycobacterium</taxon>
        <taxon>Mycobacterium simiae complex</taxon>
    </lineage>
</organism>
<dbReference type="AlphaFoldDB" id="A0A0E4GXS4"/>
<dbReference type="GO" id="GO:0016836">
    <property type="term" value="F:hydro-lyase activity"/>
    <property type="evidence" value="ECO:0007669"/>
    <property type="project" value="TreeGrafter"/>
</dbReference>
<dbReference type="Pfam" id="PF13378">
    <property type="entry name" value="MR_MLE_C"/>
    <property type="match status" value="1"/>
</dbReference>
<dbReference type="PANTHER" id="PTHR13794:SF58">
    <property type="entry name" value="MITOCHONDRIAL ENOLASE SUPERFAMILY MEMBER 1"/>
    <property type="match status" value="1"/>
</dbReference>
<dbReference type="Proteomes" id="UP000199251">
    <property type="component" value="Unassembled WGS sequence"/>
</dbReference>
<dbReference type="SUPFAM" id="SSF51604">
    <property type="entry name" value="Enolase C-terminal domain-like"/>
    <property type="match status" value="1"/>
</dbReference>
<gene>
    <name evidence="5" type="ORF">BN1232_00538</name>
</gene>
<dbReference type="InterPro" id="IPR013342">
    <property type="entry name" value="Mandelate_racemase_C"/>
</dbReference>
<dbReference type="RefSeq" id="WP_090598518.1">
    <property type="nucleotide sequence ID" value="NZ_CTEE01000001.1"/>
</dbReference>
<evidence type="ECO:0000256" key="2">
    <source>
        <dbReference type="ARBA" id="ARBA00022723"/>
    </source>
</evidence>
<dbReference type="InterPro" id="IPR046945">
    <property type="entry name" value="RHMD-like"/>
</dbReference>
<dbReference type="InterPro" id="IPR029065">
    <property type="entry name" value="Enolase_C-like"/>
</dbReference>
<dbReference type="Gene3D" id="3.20.20.120">
    <property type="entry name" value="Enolase-like C-terminal domain"/>
    <property type="match status" value="1"/>
</dbReference>
<dbReference type="GO" id="GO:0016052">
    <property type="term" value="P:carbohydrate catabolic process"/>
    <property type="evidence" value="ECO:0007669"/>
    <property type="project" value="TreeGrafter"/>
</dbReference>
<dbReference type="STRING" id="141349.BN1232_00538"/>
<dbReference type="InterPro" id="IPR029017">
    <property type="entry name" value="Enolase-like_N"/>
</dbReference>
<dbReference type="PANTHER" id="PTHR13794">
    <property type="entry name" value="ENOLASE SUPERFAMILY, MANDELATE RACEMASE"/>
    <property type="match status" value="1"/>
</dbReference>
<dbReference type="Gene3D" id="3.30.390.10">
    <property type="entry name" value="Enolase-like, N-terminal domain"/>
    <property type="match status" value="1"/>
</dbReference>
<sequence length="397" mass="44440">MRITGLEVVPFETFVDRISFGQLTTDYRVVQTLTKVLTDEGVEGYYFGGHFHGDQDGLLSGDRALITQFLSPLLAGQDPFDRAEIWRQLWAAKLPENVCSVIDLALWDLAGRATGLPARKLLGGARDRVKAYASSFNNLGSPDEYAAHAADCQRQRYRAYKIHPYHYWNPATRQPALPRPSYVEWDLQVCREVRAAVGDEMVLMFDPWGTYQTYEDALLVGRELERLGFYWYEHPMPEYRVESYVKLADALDIPICSPEIAEGGVYTRADWILRGASDITRIDVLRGGITGVMKLAGMAEAVGMRCELHMSGFGNLQVLGATSDDVCEYYERGLLGPGVRYDSAPPYLEAACDPLCTDGFVDLPSAPGLGYQIRWDYLENHRLADVAAEPVAPLHPR</sequence>
<comment type="cofactor">
    <cofactor evidence="1">
        <name>Mg(2+)</name>
        <dbReference type="ChEBI" id="CHEBI:18420"/>
    </cofactor>
</comment>
<dbReference type="OrthoDB" id="5241672at2"/>
<accession>A0A0E4GXS4</accession>